<evidence type="ECO:0000313" key="2">
    <source>
        <dbReference type="Proteomes" id="UP000327013"/>
    </source>
</evidence>
<accession>A0A5N6RI49</accession>
<gene>
    <name evidence="1" type="ORF">FH972_016066</name>
</gene>
<reference evidence="1 2" key="1">
    <citation type="submission" date="2019-06" db="EMBL/GenBank/DDBJ databases">
        <title>A chromosomal-level reference genome of Carpinus fangiana (Coryloideae, Betulaceae).</title>
        <authorList>
            <person name="Yang X."/>
            <person name="Wang Z."/>
            <person name="Zhang L."/>
            <person name="Hao G."/>
            <person name="Liu J."/>
            <person name="Yang Y."/>
        </authorList>
    </citation>
    <scope>NUCLEOTIDE SEQUENCE [LARGE SCALE GENOMIC DNA]</scope>
    <source>
        <strain evidence="1">Cfa_2016G</strain>
        <tissue evidence="1">Leaf</tissue>
    </source>
</reference>
<dbReference type="EMBL" id="CM017326">
    <property type="protein sequence ID" value="KAE8077507.1"/>
    <property type="molecule type" value="Genomic_DNA"/>
</dbReference>
<organism evidence="1 2">
    <name type="scientific">Carpinus fangiana</name>
    <dbReference type="NCBI Taxonomy" id="176857"/>
    <lineage>
        <taxon>Eukaryota</taxon>
        <taxon>Viridiplantae</taxon>
        <taxon>Streptophyta</taxon>
        <taxon>Embryophyta</taxon>
        <taxon>Tracheophyta</taxon>
        <taxon>Spermatophyta</taxon>
        <taxon>Magnoliopsida</taxon>
        <taxon>eudicotyledons</taxon>
        <taxon>Gunneridae</taxon>
        <taxon>Pentapetalae</taxon>
        <taxon>rosids</taxon>
        <taxon>fabids</taxon>
        <taxon>Fagales</taxon>
        <taxon>Betulaceae</taxon>
        <taxon>Carpinus</taxon>
    </lineage>
</organism>
<evidence type="ECO:0000313" key="1">
    <source>
        <dbReference type="EMBL" id="KAE8077507.1"/>
    </source>
</evidence>
<dbReference type="AlphaFoldDB" id="A0A5N6RI49"/>
<keyword evidence="2" id="KW-1185">Reference proteome</keyword>
<name>A0A5N6RI49_9ROSI</name>
<proteinExistence type="predicted"/>
<protein>
    <submittedName>
        <fullName evidence="1">Uncharacterized protein</fullName>
    </submittedName>
</protein>
<sequence length="53" mass="5965">MAPPTRLESSPLPLGETLSLLQFSLFWARKKYASIGKTDEAKIKAKKTVTRQM</sequence>
<dbReference type="Proteomes" id="UP000327013">
    <property type="component" value="Chromosome 6"/>
</dbReference>